<gene>
    <name evidence="1" type="ORF">H1P_280007</name>
</gene>
<protein>
    <recommendedName>
        <fullName evidence="3">ADP-ribosylglycohydrolase family protein</fullName>
    </recommendedName>
</protein>
<dbReference type="Gene3D" id="1.10.4080.10">
    <property type="entry name" value="ADP-ribosylation/Crystallin J1"/>
    <property type="match status" value="1"/>
</dbReference>
<proteinExistence type="predicted"/>
<dbReference type="OrthoDB" id="574287at2"/>
<sequence>MNYSLLSRFRGAWLGSLIGQQLANHNRLITIREQKTSISELAKPKSFWRSRQSRGAARSTPEILSALQEQFNVLETLRWESIDSVSGQEYYLLAIFPVIMYYHDDWCSLSSFINQNRYSLQQSQKEIDNILVWCYTVRLALRGELVCCGLTERVVVGIGLKQTASIQWLKEVEMSCLNGLNSIQLAKKLSAMENGDLALSLFCVLQNPEDFFLTIQQALFWEKQTTMITALSGVLSGAYNGLTGIPVNWRNLSQNQDFYQQITTKTENMIAEWLGIELTVNRGTLSSVITSPRVLQPRSNLKIISQQEY</sequence>
<dbReference type="Proteomes" id="UP000320055">
    <property type="component" value="Unassembled WGS sequence"/>
</dbReference>
<dbReference type="SUPFAM" id="SSF101478">
    <property type="entry name" value="ADP-ribosylglycohydrolase"/>
    <property type="match status" value="1"/>
</dbReference>
<dbReference type="EMBL" id="CAACVJ010000201">
    <property type="protein sequence ID" value="VEP14666.1"/>
    <property type="molecule type" value="Genomic_DNA"/>
</dbReference>
<dbReference type="AlphaFoldDB" id="A0A563VT70"/>
<organism evidence="1 2">
    <name type="scientific">Hyella patelloides LEGE 07179</name>
    <dbReference type="NCBI Taxonomy" id="945734"/>
    <lineage>
        <taxon>Bacteria</taxon>
        <taxon>Bacillati</taxon>
        <taxon>Cyanobacteriota</taxon>
        <taxon>Cyanophyceae</taxon>
        <taxon>Pleurocapsales</taxon>
        <taxon>Hyellaceae</taxon>
        <taxon>Hyella</taxon>
    </lineage>
</organism>
<accession>A0A563VT70</accession>
<evidence type="ECO:0000313" key="1">
    <source>
        <dbReference type="EMBL" id="VEP14666.1"/>
    </source>
</evidence>
<name>A0A563VT70_9CYAN</name>
<keyword evidence="2" id="KW-1185">Reference proteome</keyword>
<dbReference type="InterPro" id="IPR036705">
    <property type="entry name" value="Ribosyl_crysJ1_sf"/>
</dbReference>
<evidence type="ECO:0008006" key="3">
    <source>
        <dbReference type="Google" id="ProtNLM"/>
    </source>
</evidence>
<dbReference type="RefSeq" id="WP_144865058.1">
    <property type="nucleotide sequence ID" value="NZ_LR213788.1"/>
</dbReference>
<reference evidence="1 2" key="1">
    <citation type="submission" date="2019-01" db="EMBL/GenBank/DDBJ databases">
        <authorList>
            <person name="Brito A."/>
        </authorList>
    </citation>
    <scope>NUCLEOTIDE SEQUENCE [LARGE SCALE GENOMIC DNA]</scope>
    <source>
        <strain evidence="1">1</strain>
    </source>
</reference>
<evidence type="ECO:0000313" key="2">
    <source>
        <dbReference type="Proteomes" id="UP000320055"/>
    </source>
</evidence>